<dbReference type="EMBL" id="LT629799">
    <property type="protein sequence ID" value="SDU84665.1"/>
    <property type="molecule type" value="Genomic_DNA"/>
</dbReference>
<name>A0A1H2LVB9_9ACTN</name>
<evidence type="ECO:0000313" key="3">
    <source>
        <dbReference type="Proteomes" id="UP000198825"/>
    </source>
</evidence>
<feature type="transmembrane region" description="Helical" evidence="1">
    <location>
        <begin position="69"/>
        <end position="90"/>
    </location>
</feature>
<sequence length="162" mass="17272">MSASEEAHQARQAVPDEERLARLRDETRFELGLLHERVGALLAAEAFLTIAYTAAMSNGAGWGEAFARVAAPVLAALGLLLALLALPGVVTTARIVLAQTAVQDQLFARRRSDDGPYHGVPGRPAALADQRRGLLFFRAVPLLFAAVWVVLGVLAVVLVTHS</sequence>
<keyword evidence="3" id="KW-1185">Reference proteome</keyword>
<keyword evidence="1" id="KW-0812">Transmembrane</keyword>
<dbReference type="AlphaFoldDB" id="A0A1H2LVB9"/>
<dbReference type="RefSeq" id="WP_091073403.1">
    <property type="nucleotide sequence ID" value="NZ_LT629799.1"/>
</dbReference>
<dbReference type="Proteomes" id="UP000198825">
    <property type="component" value="Chromosome I"/>
</dbReference>
<reference evidence="3" key="1">
    <citation type="submission" date="2016-10" db="EMBL/GenBank/DDBJ databases">
        <authorList>
            <person name="Varghese N."/>
            <person name="Submissions S."/>
        </authorList>
    </citation>
    <scope>NUCLEOTIDE SEQUENCE [LARGE SCALE GENOMIC DNA]</scope>
    <source>
        <strain evidence="3">DSM 21743</strain>
    </source>
</reference>
<organism evidence="2 3">
    <name type="scientific">Microlunatus sagamiharensis</name>
    <dbReference type="NCBI Taxonomy" id="546874"/>
    <lineage>
        <taxon>Bacteria</taxon>
        <taxon>Bacillati</taxon>
        <taxon>Actinomycetota</taxon>
        <taxon>Actinomycetes</taxon>
        <taxon>Propionibacteriales</taxon>
        <taxon>Propionibacteriaceae</taxon>
        <taxon>Microlunatus</taxon>
    </lineage>
</organism>
<keyword evidence="1" id="KW-1133">Transmembrane helix</keyword>
<accession>A0A1H2LVB9</accession>
<gene>
    <name evidence="2" type="ORF">SAMN04488544_0873</name>
</gene>
<protein>
    <submittedName>
        <fullName evidence="2">Uncharacterized protein</fullName>
    </submittedName>
</protein>
<feature type="transmembrane region" description="Helical" evidence="1">
    <location>
        <begin position="38"/>
        <end position="57"/>
    </location>
</feature>
<dbReference type="STRING" id="546874.SAMN04488544_0873"/>
<feature type="transmembrane region" description="Helical" evidence="1">
    <location>
        <begin position="135"/>
        <end position="159"/>
    </location>
</feature>
<evidence type="ECO:0000313" key="2">
    <source>
        <dbReference type="EMBL" id="SDU84665.1"/>
    </source>
</evidence>
<dbReference type="OrthoDB" id="7026253at2"/>
<evidence type="ECO:0000256" key="1">
    <source>
        <dbReference type="SAM" id="Phobius"/>
    </source>
</evidence>
<keyword evidence="1" id="KW-0472">Membrane</keyword>
<proteinExistence type="predicted"/>